<evidence type="ECO:0000313" key="3">
    <source>
        <dbReference type="Proteomes" id="UP001500840"/>
    </source>
</evidence>
<name>A0ABP8NEQ2_9BACT</name>
<keyword evidence="1" id="KW-0812">Transmembrane</keyword>
<feature type="transmembrane region" description="Helical" evidence="1">
    <location>
        <begin position="16"/>
        <end position="34"/>
    </location>
</feature>
<organism evidence="2 3">
    <name type="scientific">Novipirellula rosea</name>
    <dbReference type="NCBI Taxonomy" id="1031540"/>
    <lineage>
        <taxon>Bacteria</taxon>
        <taxon>Pseudomonadati</taxon>
        <taxon>Planctomycetota</taxon>
        <taxon>Planctomycetia</taxon>
        <taxon>Pirellulales</taxon>
        <taxon>Pirellulaceae</taxon>
        <taxon>Novipirellula</taxon>
    </lineage>
</organism>
<proteinExistence type="predicted"/>
<comment type="caution">
    <text evidence="2">The sequence shown here is derived from an EMBL/GenBank/DDBJ whole genome shotgun (WGS) entry which is preliminary data.</text>
</comment>
<keyword evidence="1" id="KW-0472">Membrane</keyword>
<keyword evidence="3" id="KW-1185">Reference proteome</keyword>
<dbReference type="EMBL" id="BAABGA010000067">
    <property type="protein sequence ID" value="GAA4464201.1"/>
    <property type="molecule type" value="Genomic_DNA"/>
</dbReference>
<keyword evidence="1" id="KW-1133">Transmembrane helix</keyword>
<evidence type="ECO:0000313" key="2">
    <source>
        <dbReference type="EMBL" id="GAA4464201.1"/>
    </source>
</evidence>
<gene>
    <name evidence="2" type="ORF">GCM10023156_50480</name>
</gene>
<dbReference type="RefSeq" id="WP_345326612.1">
    <property type="nucleotide sequence ID" value="NZ_BAABGA010000067.1"/>
</dbReference>
<dbReference type="Proteomes" id="UP001500840">
    <property type="component" value="Unassembled WGS sequence"/>
</dbReference>
<evidence type="ECO:0000256" key="1">
    <source>
        <dbReference type="SAM" id="Phobius"/>
    </source>
</evidence>
<reference evidence="3" key="1">
    <citation type="journal article" date="2019" name="Int. J. Syst. Evol. Microbiol.">
        <title>The Global Catalogue of Microorganisms (GCM) 10K type strain sequencing project: providing services to taxonomists for standard genome sequencing and annotation.</title>
        <authorList>
            <consortium name="The Broad Institute Genomics Platform"/>
            <consortium name="The Broad Institute Genome Sequencing Center for Infectious Disease"/>
            <person name="Wu L."/>
            <person name="Ma J."/>
        </authorList>
    </citation>
    <scope>NUCLEOTIDE SEQUENCE [LARGE SCALE GENOMIC DNA]</scope>
    <source>
        <strain evidence="3">JCM 17759</strain>
    </source>
</reference>
<sequence>MNRPEIFHELSQCLGLTTKLIAFAKLIVIVWRWFQSRIARFEFELMTIVEAAAYAGVSSSKIRRVAKLHPEMAVPDGNGRNLHGIRREVRRHLNTAPKRAKQNRQG</sequence>
<accession>A0ABP8NEQ2</accession>
<protein>
    <submittedName>
        <fullName evidence="2">Uncharacterized protein</fullName>
    </submittedName>
</protein>